<dbReference type="SUPFAM" id="SSF48498">
    <property type="entry name" value="Tetracyclin repressor-like, C-terminal domain"/>
    <property type="match status" value="1"/>
</dbReference>
<dbReference type="PRINTS" id="PR00455">
    <property type="entry name" value="HTHTETR"/>
</dbReference>
<feature type="DNA-binding region" description="H-T-H motif" evidence="5">
    <location>
        <begin position="47"/>
        <end position="66"/>
    </location>
</feature>
<dbReference type="InterPro" id="IPR036271">
    <property type="entry name" value="Tet_transcr_reg_TetR-rel_C_sf"/>
</dbReference>
<dbReference type="RefSeq" id="WP_369153992.1">
    <property type="nucleotide sequence ID" value="NZ_CP163429.1"/>
</dbReference>
<dbReference type="PROSITE" id="PS50977">
    <property type="entry name" value="HTH_TETR_2"/>
    <property type="match status" value="1"/>
</dbReference>
<reference evidence="7" key="1">
    <citation type="submission" date="2024-07" db="EMBL/GenBank/DDBJ databases">
        <authorList>
            <person name="Yu S.T."/>
        </authorList>
    </citation>
    <scope>NUCLEOTIDE SEQUENCE</scope>
    <source>
        <strain evidence="7">R02</strain>
    </source>
</reference>
<evidence type="ECO:0000256" key="3">
    <source>
        <dbReference type="ARBA" id="ARBA00023125"/>
    </source>
</evidence>
<evidence type="ECO:0000256" key="4">
    <source>
        <dbReference type="ARBA" id="ARBA00023163"/>
    </source>
</evidence>
<gene>
    <name evidence="7" type="ORF">AB5J57_00640</name>
</gene>
<keyword evidence="2" id="KW-0805">Transcription regulation</keyword>
<dbReference type="Pfam" id="PF00440">
    <property type="entry name" value="TetR_N"/>
    <property type="match status" value="1"/>
</dbReference>
<dbReference type="InterPro" id="IPR001647">
    <property type="entry name" value="HTH_TetR"/>
</dbReference>
<evidence type="ECO:0000256" key="5">
    <source>
        <dbReference type="PROSITE-ProRule" id="PRU00335"/>
    </source>
</evidence>
<dbReference type="SUPFAM" id="SSF46689">
    <property type="entry name" value="Homeodomain-like"/>
    <property type="match status" value="1"/>
</dbReference>
<evidence type="ECO:0000259" key="6">
    <source>
        <dbReference type="PROSITE" id="PS50977"/>
    </source>
</evidence>
<accession>A0AB39LDW4</accession>
<dbReference type="Pfam" id="PF13977">
    <property type="entry name" value="TetR_C_6"/>
    <property type="match status" value="1"/>
</dbReference>
<dbReference type="GO" id="GO:0003700">
    <property type="term" value="F:DNA-binding transcription factor activity"/>
    <property type="evidence" value="ECO:0007669"/>
    <property type="project" value="TreeGrafter"/>
</dbReference>
<dbReference type="InterPro" id="IPR039538">
    <property type="entry name" value="BetI_C"/>
</dbReference>
<dbReference type="Gene3D" id="1.10.357.10">
    <property type="entry name" value="Tetracycline Repressor, domain 2"/>
    <property type="match status" value="1"/>
</dbReference>
<evidence type="ECO:0000313" key="7">
    <source>
        <dbReference type="EMBL" id="XDP92110.1"/>
    </source>
</evidence>
<protein>
    <submittedName>
        <fullName evidence="7">TetR/AcrR family transcriptional regulator</fullName>
    </submittedName>
</protein>
<dbReference type="PANTHER" id="PTHR30055">
    <property type="entry name" value="HTH-TYPE TRANSCRIPTIONAL REGULATOR RUTR"/>
    <property type="match status" value="1"/>
</dbReference>
<sequence>MTDAPFTEGNRRRRRTTGSYAAADARRAAVVEAASRLFAEQGYHRTSLAQVARAAGVSQTGLLHHFKGKDVLLLAVLGFHDRSRAARFDPPARGLRRLLDHMLDTLREEVRSPGLTRLFATTAGEATDPAHPAHDYFRRRFEVMRENNARAVRASIEAGLVRADVDPEALGRALVAVADGLTAQWLMDPSFDVVQHVRKHLEMLMRDIVTDGGGLTGP</sequence>
<dbReference type="GO" id="GO:0000976">
    <property type="term" value="F:transcription cis-regulatory region binding"/>
    <property type="evidence" value="ECO:0007669"/>
    <property type="project" value="TreeGrafter"/>
</dbReference>
<dbReference type="AlphaFoldDB" id="A0AB39LDW4"/>
<name>A0AB39LDW4_9ACTN</name>
<keyword evidence="4" id="KW-0804">Transcription</keyword>
<evidence type="ECO:0000256" key="1">
    <source>
        <dbReference type="ARBA" id="ARBA00022491"/>
    </source>
</evidence>
<feature type="domain" description="HTH tetR-type" evidence="6">
    <location>
        <begin position="24"/>
        <end position="84"/>
    </location>
</feature>
<evidence type="ECO:0000256" key="2">
    <source>
        <dbReference type="ARBA" id="ARBA00023015"/>
    </source>
</evidence>
<dbReference type="EMBL" id="CP163429">
    <property type="protein sequence ID" value="XDP92110.1"/>
    <property type="molecule type" value="Genomic_DNA"/>
</dbReference>
<dbReference type="InterPro" id="IPR050109">
    <property type="entry name" value="HTH-type_TetR-like_transc_reg"/>
</dbReference>
<dbReference type="PANTHER" id="PTHR30055:SF234">
    <property type="entry name" value="HTH-TYPE TRANSCRIPTIONAL REGULATOR BETI"/>
    <property type="match status" value="1"/>
</dbReference>
<dbReference type="InterPro" id="IPR009057">
    <property type="entry name" value="Homeodomain-like_sf"/>
</dbReference>
<keyword evidence="1" id="KW-0678">Repressor</keyword>
<organism evidence="7">
    <name type="scientific">Streptomyces sp. R02</name>
    <dbReference type="NCBI Taxonomy" id="3238623"/>
    <lineage>
        <taxon>Bacteria</taxon>
        <taxon>Bacillati</taxon>
        <taxon>Actinomycetota</taxon>
        <taxon>Actinomycetes</taxon>
        <taxon>Kitasatosporales</taxon>
        <taxon>Streptomycetaceae</taxon>
        <taxon>Streptomyces</taxon>
    </lineage>
</organism>
<keyword evidence="3 5" id="KW-0238">DNA-binding</keyword>
<proteinExistence type="predicted"/>